<feature type="region of interest" description="Disordered" evidence="1">
    <location>
        <begin position="20"/>
        <end position="52"/>
    </location>
</feature>
<proteinExistence type="predicted"/>
<accession>A0A3M3M1D8</accession>
<reference evidence="2 3" key="1">
    <citation type="submission" date="2018-08" db="EMBL/GenBank/DDBJ databases">
        <title>Recombination of ecologically and evolutionarily significant loci maintains genetic cohesion in the Pseudomonas syringae species complex.</title>
        <authorList>
            <person name="Dillon M."/>
            <person name="Thakur S."/>
            <person name="Almeida R.N.D."/>
            <person name="Weir B.S."/>
            <person name="Guttman D.S."/>
        </authorList>
    </citation>
    <scope>NUCLEOTIDE SEQUENCE [LARGE SCALE GENOMIC DNA]</scope>
    <source>
        <strain evidence="2 3">1089_5</strain>
    </source>
</reference>
<evidence type="ECO:0000313" key="2">
    <source>
        <dbReference type="EMBL" id="RMO02417.1"/>
    </source>
</evidence>
<organism evidence="2 3">
    <name type="scientific">Pseudomonas syringae pv. apii</name>
    <dbReference type="NCBI Taxonomy" id="81036"/>
    <lineage>
        <taxon>Bacteria</taxon>
        <taxon>Pseudomonadati</taxon>
        <taxon>Pseudomonadota</taxon>
        <taxon>Gammaproteobacteria</taxon>
        <taxon>Pseudomonadales</taxon>
        <taxon>Pseudomonadaceae</taxon>
        <taxon>Pseudomonas</taxon>
    </lineage>
</organism>
<protein>
    <recommendedName>
        <fullName evidence="4">DUF1534 domain-containing protein</fullName>
    </recommendedName>
</protein>
<evidence type="ECO:0000313" key="3">
    <source>
        <dbReference type="Proteomes" id="UP000278062"/>
    </source>
</evidence>
<dbReference type="EMBL" id="RBPL01000015">
    <property type="protein sequence ID" value="RMO02417.1"/>
    <property type="molecule type" value="Genomic_DNA"/>
</dbReference>
<evidence type="ECO:0008006" key="4">
    <source>
        <dbReference type="Google" id="ProtNLM"/>
    </source>
</evidence>
<comment type="caution">
    <text evidence="2">The sequence shown here is derived from an EMBL/GenBank/DDBJ whole genome shotgun (WGS) entry which is preliminary data.</text>
</comment>
<sequence length="65" mass="7244">MGRRASRDKFTPSALLVYINTNGPGKRGSNHDDDRSHASRGNAFRDAPRHTLEPCPLIQAVRMRA</sequence>
<evidence type="ECO:0000256" key="1">
    <source>
        <dbReference type="SAM" id="MobiDB-lite"/>
    </source>
</evidence>
<name>A0A3M3M1D8_9PSED</name>
<dbReference type="Proteomes" id="UP000278062">
    <property type="component" value="Unassembled WGS sequence"/>
</dbReference>
<gene>
    <name evidence="2" type="ORF">ALQ49_102055</name>
</gene>
<dbReference type="AlphaFoldDB" id="A0A3M3M1D8"/>